<reference evidence="6 7" key="1">
    <citation type="submission" date="2019-01" db="EMBL/GenBank/DDBJ databases">
        <title>Draft genome sequence of Cellulomonas takizawaensis strain TKZ-21.</title>
        <authorList>
            <person name="Yamamura H."/>
            <person name="Hayashi T."/>
            <person name="Hamada M."/>
            <person name="Serisawa Y."/>
            <person name="Matsuyama K."/>
            <person name="Nakagawa Y."/>
            <person name="Otoguro M."/>
            <person name="Yanagida F."/>
            <person name="Hayakawa M."/>
        </authorList>
    </citation>
    <scope>NUCLEOTIDE SEQUENCE [LARGE SCALE GENOMIC DNA]</scope>
    <source>
        <strain evidence="6 7">NBRC12680</strain>
    </source>
</reference>
<dbReference type="PROSITE" id="PS50893">
    <property type="entry name" value="ABC_TRANSPORTER_2"/>
    <property type="match status" value="1"/>
</dbReference>
<protein>
    <submittedName>
        <fullName evidence="6">ABC transporter ATP-binding protein</fullName>
    </submittedName>
</protein>
<dbReference type="Pfam" id="PF12399">
    <property type="entry name" value="BCA_ABC_TP_C"/>
    <property type="match status" value="1"/>
</dbReference>
<dbReference type="Pfam" id="PF00005">
    <property type="entry name" value="ABC_tran"/>
    <property type="match status" value="1"/>
</dbReference>
<dbReference type="EMBL" id="BIMR01000014">
    <property type="protein sequence ID" value="GCE75186.1"/>
    <property type="molecule type" value="Genomic_DNA"/>
</dbReference>
<dbReference type="InterPro" id="IPR032823">
    <property type="entry name" value="BCA_ABC_TP_C"/>
</dbReference>
<keyword evidence="2" id="KW-0547">Nucleotide-binding</keyword>
<sequence>MSPASPAAHAPGPRTGQPAAGLAVRGLTVRFGGLTAVEDVDLDVAPGQVVALIGPNGAGKTTVFNAVCGLVRPTAGTVTLDGRPLGPTAGLVHRGVARTLQGLGTFPGLTVLENVAVGVPGRVPGHATGRTTGHVTGRKAGRTTGRSTGQETGRRDDAHERAWAQLVALGLGGRADQPVTSLPYAERATVALARALVARPRLLLLDEPAGGLGHDDIAALGRVVRDVAAAGTGVLLVEHHVDFVMGVSDHVVVLDFGRVIAAGPPEQVRRDPHVEEAYLGLPATPRDGTPR</sequence>
<dbReference type="InterPro" id="IPR003593">
    <property type="entry name" value="AAA+_ATPase"/>
</dbReference>
<evidence type="ECO:0000256" key="4">
    <source>
        <dbReference type="SAM" id="MobiDB-lite"/>
    </source>
</evidence>
<dbReference type="InterPro" id="IPR003439">
    <property type="entry name" value="ABC_transporter-like_ATP-bd"/>
</dbReference>
<evidence type="ECO:0000313" key="7">
    <source>
        <dbReference type="Proteomes" id="UP000289954"/>
    </source>
</evidence>
<keyword evidence="7" id="KW-1185">Reference proteome</keyword>
<evidence type="ECO:0000256" key="1">
    <source>
        <dbReference type="ARBA" id="ARBA00022448"/>
    </source>
</evidence>
<comment type="caution">
    <text evidence="6">The sequence shown here is derived from an EMBL/GenBank/DDBJ whole genome shotgun (WGS) entry which is preliminary data.</text>
</comment>
<feature type="domain" description="ABC transporter" evidence="5">
    <location>
        <begin position="22"/>
        <end position="281"/>
    </location>
</feature>
<name>A0A402DM39_9CELL</name>
<dbReference type="InterPro" id="IPR027417">
    <property type="entry name" value="P-loop_NTPase"/>
</dbReference>
<organism evidence="6 7">
    <name type="scientific">Cellulomonas biazotea</name>
    <dbReference type="NCBI Taxonomy" id="1709"/>
    <lineage>
        <taxon>Bacteria</taxon>
        <taxon>Bacillati</taxon>
        <taxon>Actinomycetota</taxon>
        <taxon>Actinomycetes</taxon>
        <taxon>Micrococcales</taxon>
        <taxon>Cellulomonadaceae</taxon>
        <taxon>Cellulomonas</taxon>
    </lineage>
</organism>
<dbReference type="AlphaFoldDB" id="A0A402DM39"/>
<evidence type="ECO:0000256" key="2">
    <source>
        <dbReference type="ARBA" id="ARBA00022741"/>
    </source>
</evidence>
<dbReference type="RefSeq" id="WP_130779810.1">
    <property type="nucleotide sequence ID" value="NZ_BIMR01000014.1"/>
</dbReference>
<dbReference type="SUPFAM" id="SSF52540">
    <property type="entry name" value="P-loop containing nucleoside triphosphate hydrolases"/>
    <property type="match status" value="1"/>
</dbReference>
<dbReference type="Proteomes" id="UP000289954">
    <property type="component" value="Unassembled WGS sequence"/>
</dbReference>
<evidence type="ECO:0000259" key="5">
    <source>
        <dbReference type="PROSITE" id="PS50893"/>
    </source>
</evidence>
<dbReference type="GO" id="GO:0005524">
    <property type="term" value="F:ATP binding"/>
    <property type="evidence" value="ECO:0007669"/>
    <property type="project" value="UniProtKB-KW"/>
</dbReference>
<keyword evidence="1" id="KW-0813">Transport</keyword>
<dbReference type="InterPro" id="IPR051120">
    <property type="entry name" value="ABC_AA/LPS_Transport"/>
</dbReference>
<gene>
    <name evidence="6" type="primary">livG</name>
    <name evidence="6" type="ORF">CBZ_02420</name>
</gene>
<dbReference type="GO" id="GO:0005886">
    <property type="term" value="C:plasma membrane"/>
    <property type="evidence" value="ECO:0007669"/>
    <property type="project" value="TreeGrafter"/>
</dbReference>
<dbReference type="GO" id="GO:0016887">
    <property type="term" value="F:ATP hydrolysis activity"/>
    <property type="evidence" value="ECO:0007669"/>
    <property type="project" value="InterPro"/>
</dbReference>
<dbReference type="SMART" id="SM00382">
    <property type="entry name" value="AAA"/>
    <property type="match status" value="1"/>
</dbReference>
<proteinExistence type="predicted"/>
<dbReference type="Gene3D" id="3.40.50.300">
    <property type="entry name" value="P-loop containing nucleotide triphosphate hydrolases"/>
    <property type="match status" value="1"/>
</dbReference>
<evidence type="ECO:0000256" key="3">
    <source>
        <dbReference type="ARBA" id="ARBA00022840"/>
    </source>
</evidence>
<feature type="region of interest" description="Disordered" evidence="4">
    <location>
        <begin position="122"/>
        <end position="157"/>
    </location>
</feature>
<dbReference type="CDD" id="cd03219">
    <property type="entry name" value="ABC_Mj1267_LivG_branched"/>
    <property type="match status" value="1"/>
</dbReference>
<dbReference type="OrthoDB" id="9805514at2"/>
<dbReference type="PANTHER" id="PTHR45772">
    <property type="entry name" value="CONSERVED COMPONENT OF ABC TRANSPORTER FOR NATURAL AMINO ACIDS-RELATED"/>
    <property type="match status" value="1"/>
</dbReference>
<accession>A0A402DM39</accession>
<keyword evidence="3 6" id="KW-0067">ATP-binding</keyword>
<evidence type="ECO:0000313" key="6">
    <source>
        <dbReference type="EMBL" id="GCE75186.1"/>
    </source>
</evidence>